<keyword evidence="1" id="KW-1133">Transmembrane helix</keyword>
<dbReference type="Proteomes" id="UP001164733">
    <property type="component" value="Chromosome"/>
</dbReference>
<dbReference type="RefSeq" id="WP_216122962.1">
    <property type="nucleotide sequence ID" value="NZ_CP086239.1"/>
</dbReference>
<reference evidence="2" key="1">
    <citation type="submission" date="2021-11" db="EMBL/GenBank/DDBJ databases">
        <title>Clostridia strains as spoilage organisms.</title>
        <authorList>
            <person name="Wambui J."/>
            <person name="Stevens M.J.A."/>
            <person name="Stephan R."/>
        </authorList>
    </citation>
    <scope>NUCLEOTIDE SEQUENCE</scope>
    <source>
        <strain evidence="2">CF009</strain>
    </source>
</reference>
<evidence type="ECO:0000313" key="2">
    <source>
        <dbReference type="EMBL" id="WAG60085.1"/>
    </source>
</evidence>
<evidence type="ECO:0000256" key="1">
    <source>
        <dbReference type="SAM" id="Phobius"/>
    </source>
</evidence>
<feature type="transmembrane region" description="Helical" evidence="1">
    <location>
        <begin position="41"/>
        <end position="66"/>
    </location>
</feature>
<sequence length="74" mass="8774">MHPKLDTKSLIILLICISPFLLFQAAWIFKDAKKRGEKFYWLWGFVGLINIPESLIIYLIVTRIIVNKNKKKKR</sequence>
<accession>A0AA47I6R1</accession>
<evidence type="ECO:0000313" key="3">
    <source>
        <dbReference type="Proteomes" id="UP001164733"/>
    </source>
</evidence>
<organism evidence="2 3">
    <name type="scientific">Clostridium estertheticum</name>
    <dbReference type="NCBI Taxonomy" id="238834"/>
    <lineage>
        <taxon>Bacteria</taxon>
        <taxon>Bacillati</taxon>
        <taxon>Bacillota</taxon>
        <taxon>Clostridia</taxon>
        <taxon>Eubacteriales</taxon>
        <taxon>Clostridiaceae</taxon>
        <taxon>Clostridium</taxon>
    </lineage>
</organism>
<dbReference type="AlphaFoldDB" id="A0AA47I6R1"/>
<gene>
    <name evidence="2" type="ORF">LL038_21505</name>
</gene>
<keyword evidence="1" id="KW-0472">Membrane</keyword>
<protein>
    <submittedName>
        <fullName evidence="2">SigmaY antisigma factor component</fullName>
    </submittedName>
</protein>
<name>A0AA47I6R1_9CLOT</name>
<keyword evidence="1" id="KW-0812">Transmembrane</keyword>
<feature type="transmembrane region" description="Helical" evidence="1">
    <location>
        <begin position="9"/>
        <end position="29"/>
    </location>
</feature>
<proteinExistence type="predicted"/>
<dbReference type="EMBL" id="CP086239">
    <property type="protein sequence ID" value="WAG60085.1"/>
    <property type="molecule type" value="Genomic_DNA"/>
</dbReference>